<keyword evidence="2" id="KW-1185">Reference proteome</keyword>
<name>M3AEL2_PSEFD</name>
<organism evidence="1 2">
    <name type="scientific">Pseudocercospora fijiensis (strain CIRAD86)</name>
    <name type="common">Black leaf streak disease fungus</name>
    <name type="synonym">Mycosphaerella fijiensis</name>
    <dbReference type="NCBI Taxonomy" id="383855"/>
    <lineage>
        <taxon>Eukaryota</taxon>
        <taxon>Fungi</taxon>
        <taxon>Dikarya</taxon>
        <taxon>Ascomycota</taxon>
        <taxon>Pezizomycotina</taxon>
        <taxon>Dothideomycetes</taxon>
        <taxon>Dothideomycetidae</taxon>
        <taxon>Mycosphaerellales</taxon>
        <taxon>Mycosphaerellaceae</taxon>
        <taxon>Pseudocercospora</taxon>
    </lineage>
</organism>
<sequence>MELRRCRYLIKFRMMFRYMYAQWQRRQVRSVRPGITAFKDQSNSTSKAASSK</sequence>
<dbReference type="VEuPathDB" id="FungiDB:MYCFIDRAFT_174534"/>
<dbReference type="HOGENOM" id="CLU_3088288_0_0_1"/>
<evidence type="ECO:0000313" key="1">
    <source>
        <dbReference type="EMBL" id="EME83046.1"/>
    </source>
</evidence>
<dbReference type="Proteomes" id="UP000016932">
    <property type="component" value="Unassembled WGS sequence"/>
</dbReference>
<dbReference type="KEGG" id="pfj:MYCFIDRAFT_174534"/>
<dbReference type="EMBL" id="KB446558">
    <property type="protein sequence ID" value="EME83046.1"/>
    <property type="molecule type" value="Genomic_DNA"/>
</dbReference>
<protein>
    <submittedName>
        <fullName evidence="1">Uncharacterized protein</fullName>
    </submittedName>
</protein>
<dbReference type="AlphaFoldDB" id="M3AEL2"/>
<proteinExistence type="predicted"/>
<dbReference type="RefSeq" id="XP_007926385.1">
    <property type="nucleotide sequence ID" value="XM_007928194.1"/>
</dbReference>
<reference evidence="1 2" key="1">
    <citation type="journal article" date="2012" name="PLoS Pathog.">
        <title>Diverse lifestyles and strategies of plant pathogenesis encoded in the genomes of eighteen Dothideomycetes fungi.</title>
        <authorList>
            <person name="Ohm R.A."/>
            <person name="Feau N."/>
            <person name="Henrissat B."/>
            <person name="Schoch C.L."/>
            <person name="Horwitz B.A."/>
            <person name="Barry K.W."/>
            <person name="Condon B.J."/>
            <person name="Copeland A.C."/>
            <person name="Dhillon B."/>
            <person name="Glaser F."/>
            <person name="Hesse C.N."/>
            <person name="Kosti I."/>
            <person name="LaButti K."/>
            <person name="Lindquist E.A."/>
            <person name="Lucas S."/>
            <person name="Salamov A.A."/>
            <person name="Bradshaw R.E."/>
            <person name="Ciuffetti L."/>
            <person name="Hamelin R.C."/>
            <person name="Kema G.H.J."/>
            <person name="Lawrence C."/>
            <person name="Scott J.A."/>
            <person name="Spatafora J.W."/>
            <person name="Turgeon B.G."/>
            <person name="de Wit P.J.G.M."/>
            <person name="Zhong S."/>
            <person name="Goodwin S.B."/>
            <person name="Grigoriev I.V."/>
        </authorList>
    </citation>
    <scope>NUCLEOTIDE SEQUENCE [LARGE SCALE GENOMIC DNA]</scope>
    <source>
        <strain evidence="1 2">CIRAD86</strain>
    </source>
</reference>
<gene>
    <name evidence="1" type="ORF">MYCFIDRAFT_174534</name>
</gene>
<evidence type="ECO:0000313" key="2">
    <source>
        <dbReference type="Proteomes" id="UP000016932"/>
    </source>
</evidence>
<dbReference type="GeneID" id="19333202"/>
<accession>M3AEL2</accession>